<name>A0ABR3BF00_PHYBL</name>
<protein>
    <recommendedName>
        <fullName evidence="3">HMG domain-containing protein</fullName>
    </recommendedName>
</protein>
<organism evidence="1 2">
    <name type="scientific">Phycomyces blakesleeanus</name>
    <dbReference type="NCBI Taxonomy" id="4837"/>
    <lineage>
        <taxon>Eukaryota</taxon>
        <taxon>Fungi</taxon>
        <taxon>Fungi incertae sedis</taxon>
        <taxon>Mucoromycota</taxon>
        <taxon>Mucoromycotina</taxon>
        <taxon>Mucoromycetes</taxon>
        <taxon>Mucorales</taxon>
        <taxon>Phycomycetaceae</taxon>
        <taxon>Phycomyces</taxon>
    </lineage>
</organism>
<accession>A0ABR3BF00</accession>
<dbReference type="Proteomes" id="UP001448207">
    <property type="component" value="Unassembled WGS sequence"/>
</dbReference>
<sequence length="519" mass="58043">MVYADVKRCLTSPLFSTPLFLEKRATNSFFPFAVKSGLRPEGDGSTLVILSFDKVFPAQVSRRVGCGCVRCGVETVDLENIRWLGMVYADVKRCLTSPLFSTPLFLEKRATNSFFPFAVKSGLRPEGDGSTLVILSFDKVCRLSGRFVLRRAYVSLFWTYKRECTNDLLYCVLRSLLTYLTGSFLRKCPDELGVAVCDAFPAQVSRRVGCGCVRCGVETVDLENIRWLGMVYADVKRCLTSPLFSTPLFLEKRATNSFFPFAVKSGLRPEGDGSTLVILSFDKVFPAQVSRRVGCGCVRCGVETVDLENIRWLGMVYADVKRCLTSPLFSTPLFLEKRATNSFFPFAVKSGLRPEGDGSTLVILSFDKVFPAQVSRRVGCGCVRCGVETVDLENIRWLGMVYADVKRCLTSPLFSTPLFLEKRATNSFFPFAVKSGLRPEGDGSTLVILSFDKVCRLSGRFVLRRAYVSLFWTYKRECTNDLLYCVLRSLLTYLTGSFLRKCPDELGVAVCDAVWKPLI</sequence>
<comment type="caution">
    <text evidence="1">The sequence shown here is derived from an EMBL/GenBank/DDBJ whole genome shotgun (WGS) entry which is preliminary data.</text>
</comment>
<dbReference type="EMBL" id="JBCLYO010000001">
    <property type="protein sequence ID" value="KAL0096736.1"/>
    <property type="molecule type" value="Genomic_DNA"/>
</dbReference>
<evidence type="ECO:0000313" key="2">
    <source>
        <dbReference type="Proteomes" id="UP001448207"/>
    </source>
</evidence>
<keyword evidence="2" id="KW-1185">Reference proteome</keyword>
<reference evidence="1 2" key="1">
    <citation type="submission" date="2024-04" db="EMBL/GenBank/DDBJ databases">
        <title>Symmetric and asymmetric DNA N6-adenine methylation regulates different biological responses in Mucorales.</title>
        <authorList>
            <consortium name="Lawrence Berkeley National Laboratory"/>
            <person name="Lax C."/>
            <person name="Mondo S.J."/>
            <person name="Osorio-Concepcion M."/>
            <person name="Muszewska A."/>
            <person name="Corrochano-Luque M."/>
            <person name="Gutierrez G."/>
            <person name="Riley R."/>
            <person name="Lipzen A."/>
            <person name="Guo J."/>
            <person name="Hundley H."/>
            <person name="Amirebrahimi M."/>
            <person name="Ng V."/>
            <person name="Lorenzo-Gutierrez D."/>
            <person name="Binder U."/>
            <person name="Yang J."/>
            <person name="Song Y."/>
            <person name="Canovas D."/>
            <person name="Navarro E."/>
            <person name="Freitag M."/>
            <person name="Gabaldon T."/>
            <person name="Grigoriev I.V."/>
            <person name="Corrochano L.M."/>
            <person name="Nicolas F.E."/>
            <person name="Garre V."/>
        </authorList>
    </citation>
    <scope>NUCLEOTIDE SEQUENCE [LARGE SCALE GENOMIC DNA]</scope>
    <source>
        <strain evidence="1 2">L51</strain>
    </source>
</reference>
<evidence type="ECO:0000313" key="1">
    <source>
        <dbReference type="EMBL" id="KAL0096736.1"/>
    </source>
</evidence>
<proteinExistence type="predicted"/>
<evidence type="ECO:0008006" key="3">
    <source>
        <dbReference type="Google" id="ProtNLM"/>
    </source>
</evidence>
<gene>
    <name evidence="1" type="ORF">J3Q64DRAFT_1827803</name>
</gene>